<evidence type="ECO:0000313" key="2">
    <source>
        <dbReference type="Proteomes" id="UP000054018"/>
    </source>
</evidence>
<name>A0A0C9Y5J4_9AGAM</name>
<dbReference type="HOGENOM" id="CLU_2185023_0_0_1"/>
<dbReference type="EMBL" id="KN833774">
    <property type="protein sequence ID" value="KIK19975.1"/>
    <property type="molecule type" value="Genomic_DNA"/>
</dbReference>
<keyword evidence="2" id="KW-1185">Reference proteome</keyword>
<gene>
    <name evidence="1" type="ORF">PISMIDRAFT_682728</name>
</gene>
<sequence length="109" mass="12380">MARDPGDGPELLVSSLRYSILPVLVFLRVSIQRIWRSPVELFLSGTHGTVPIFWKTSHNAPCGTEHTCVYMYHTCLTEHINMVMAGEATRVRYYEAYVPITPTHHLVVP</sequence>
<accession>A0A0C9Y5J4</accession>
<protein>
    <submittedName>
        <fullName evidence="1">Uncharacterized protein</fullName>
    </submittedName>
</protein>
<dbReference type="Proteomes" id="UP000054018">
    <property type="component" value="Unassembled WGS sequence"/>
</dbReference>
<evidence type="ECO:0000313" key="1">
    <source>
        <dbReference type="EMBL" id="KIK19975.1"/>
    </source>
</evidence>
<reference evidence="2" key="2">
    <citation type="submission" date="2015-01" db="EMBL/GenBank/DDBJ databases">
        <title>Evolutionary Origins and Diversification of the Mycorrhizal Mutualists.</title>
        <authorList>
            <consortium name="DOE Joint Genome Institute"/>
            <consortium name="Mycorrhizal Genomics Consortium"/>
            <person name="Kohler A."/>
            <person name="Kuo A."/>
            <person name="Nagy L.G."/>
            <person name="Floudas D."/>
            <person name="Copeland A."/>
            <person name="Barry K.W."/>
            <person name="Cichocki N."/>
            <person name="Veneault-Fourrey C."/>
            <person name="LaButti K."/>
            <person name="Lindquist E.A."/>
            <person name="Lipzen A."/>
            <person name="Lundell T."/>
            <person name="Morin E."/>
            <person name="Murat C."/>
            <person name="Riley R."/>
            <person name="Ohm R."/>
            <person name="Sun H."/>
            <person name="Tunlid A."/>
            <person name="Henrissat B."/>
            <person name="Grigoriev I.V."/>
            <person name="Hibbett D.S."/>
            <person name="Martin F."/>
        </authorList>
    </citation>
    <scope>NUCLEOTIDE SEQUENCE [LARGE SCALE GENOMIC DNA]</scope>
    <source>
        <strain evidence="2">441</strain>
    </source>
</reference>
<dbReference type="AlphaFoldDB" id="A0A0C9Y5J4"/>
<organism evidence="1 2">
    <name type="scientific">Pisolithus microcarpus 441</name>
    <dbReference type="NCBI Taxonomy" id="765257"/>
    <lineage>
        <taxon>Eukaryota</taxon>
        <taxon>Fungi</taxon>
        <taxon>Dikarya</taxon>
        <taxon>Basidiomycota</taxon>
        <taxon>Agaricomycotina</taxon>
        <taxon>Agaricomycetes</taxon>
        <taxon>Agaricomycetidae</taxon>
        <taxon>Boletales</taxon>
        <taxon>Sclerodermatineae</taxon>
        <taxon>Pisolithaceae</taxon>
        <taxon>Pisolithus</taxon>
    </lineage>
</organism>
<proteinExistence type="predicted"/>
<reference evidence="1 2" key="1">
    <citation type="submission" date="2014-04" db="EMBL/GenBank/DDBJ databases">
        <authorList>
            <consortium name="DOE Joint Genome Institute"/>
            <person name="Kuo A."/>
            <person name="Kohler A."/>
            <person name="Costa M.D."/>
            <person name="Nagy L.G."/>
            <person name="Floudas D."/>
            <person name="Copeland A."/>
            <person name="Barry K.W."/>
            <person name="Cichocki N."/>
            <person name="Veneault-Fourrey C."/>
            <person name="LaButti K."/>
            <person name="Lindquist E.A."/>
            <person name="Lipzen A."/>
            <person name="Lundell T."/>
            <person name="Morin E."/>
            <person name="Murat C."/>
            <person name="Sun H."/>
            <person name="Tunlid A."/>
            <person name="Henrissat B."/>
            <person name="Grigoriev I.V."/>
            <person name="Hibbett D.S."/>
            <person name="Martin F."/>
            <person name="Nordberg H.P."/>
            <person name="Cantor M.N."/>
            <person name="Hua S.X."/>
        </authorList>
    </citation>
    <scope>NUCLEOTIDE SEQUENCE [LARGE SCALE GENOMIC DNA]</scope>
    <source>
        <strain evidence="1 2">441</strain>
    </source>
</reference>